<dbReference type="EMBL" id="BAAFJT010000008">
    <property type="protein sequence ID" value="GAB0192983.1"/>
    <property type="molecule type" value="Genomic_DNA"/>
</dbReference>
<dbReference type="GO" id="GO:0004386">
    <property type="term" value="F:helicase activity"/>
    <property type="evidence" value="ECO:0007669"/>
    <property type="project" value="UniProtKB-KW"/>
</dbReference>
<keyword evidence="1" id="KW-0547">Nucleotide-binding</keyword>
<keyword evidence="1" id="KW-0378">Hydrolase</keyword>
<evidence type="ECO:0000313" key="2">
    <source>
        <dbReference type="Proteomes" id="UP001623348"/>
    </source>
</evidence>
<organism evidence="1 2">
    <name type="scientific">Grus japonensis</name>
    <name type="common">Japanese crane</name>
    <name type="synonym">Red-crowned crane</name>
    <dbReference type="NCBI Taxonomy" id="30415"/>
    <lineage>
        <taxon>Eukaryota</taxon>
        <taxon>Metazoa</taxon>
        <taxon>Chordata</taxon>
        <taxon>Craniata</taxon>
        <taxon>Vertebrata</taxon>
        <taxon>Euteleostomi</taxon>
        <taxon>Archelosauria</taxon>
        <taxon>Archosauria</taxon>
        <taxon>Dinosauria</taxon>
        <taxon>Saurischia</taxon>
        <taxon>Theropoda</taxon>
        <taxon>Coelurosauria</taxon>
        <taxon>Aves</taxon>
        <taxon>Neognathae</taxon>
        <taxon>Neoaves</taxon>
        <taxon>Gruiformes</taxon>
        <taxon>Gruidae</taxon>
        <taxon>Grus</taxon>
    </lineage>
</organism>
<name>A0ABC9X5N7_GRUJA</name>
<keyword evidence="2" id="KW-1185">Reference proteome</keyword>
<keyword evidence="1" id="KW-0347">Helicase</keyword>
<evidence type="ECO:0000313" key="1">
    <source>
        <dbReference type="EMBL" id="GAB0192983.1"/>
    </source>
</evidence>
<proteinExistence type="predicted"/>
<dbReference type="Proteomes" id="UP001623348">
    <property type="component" value="Unassembled WGS sequence"/>
</dbReference>
<sequence length="82" mass="9481">MLIVQEYLRNNCNPGIMEEVIKADLVFSDALDVDFELRDDVWDDIDDEKLVFASNFASRELVFPYAFDLLSGIILSPYERMA</sequence>
<protein>
    <submittedName>
        <fullName evidence="1">Probable ATP-dependent DNA helicase HFM1</fullName>
    </submittedName>
</protein>
<reference evidence="1 2" key="1">
    <citation type="submission" date="2024-06" db="EMBL/GenBank/DDBJ databases">
        <title>The draft genome of Grus japonensis, version 3.</title>
        <authorList>
            <person name="Nabeshima K."/>
            <person name="Suzuki S."/>
            <person name="Onuma M."/>
        </authorList>
    </citation>
    <scope>NUCLEOTIDE SEQUENCE [LARGE SCALE GENOMIC DNA]</scope>
    <source>
        <strain evidence="1 2">451A</strain>
    </source>
</reference>
<comment type="caution">
    <text evidence="1">The sequence shown here is derived from an EMBL/GenBank/DDBJ whole genome shotgun (WGS) entry which is preliminary data.</text>
</comment>
<gene>
    <name evidence="1" type="ORF">GRJ2_001763600</name>
</gene>
<keyword evidence="1" id="KW-0067">ATP-binding</keyword>
<dbReference type="AlphaFoldDB" id="A0ABC9X5N7"/>
<accession>A0ABC9X5N7</accession>